<evidence type="ECO:0000313" key="3">
    <source>
        <dbReference type="Proteomes" id="UP000720189"/>
    </source>
</evidence>
<evidence type="ECO:0000256" key="1">
    <source>
        <dbReference type="SAM" id="MobiDB-lite"/>
    </source>
</evidence>
<dbReference type="AlphaFoldDB" id="A0A9P9HRC0"/>
<comment type="caution">
    <text evidence="2">The sequence shown here is derived from an EMBL/GenBank/DDBJ whole genome shotgun (WGS) entry which is preliminary data.</text>
</comment>
<dbReference type="OrthoDB" id="5014938at2759"/>
<proteinExistence type="predicted"/>
<dbReference type="EMBL" id="JAGMUX010000004">
    <property type="protein sequence ID" value="KAH7261129.1"/>
    <property type="molecule type" value="Genomic_DNA"/>
</dbReference>
<name>A0A9P9HRC0_FUSRE</name>
<evidence type="ECO:0000313" key="2">
    <source>
        <dbReference type="EMBL" id="KAH7261129.1"/>
    </source>
</evidence>
<protein>
    <submittedName>
        <fullName evidence="2">Uncharacterized protein</fullName>
    </submittedName>
</protein>
<sequence length="206" mass="23403">MDLNHSPPRKRSKSFHAISRDTAQFTHPVHTDTIPMDIDHLNEEPRDSTTLAASSGTTTAHADIFHHEESHVLPEERRSETYARSIIPAPNPKDTATLFAYRMPKYVDASFHHHIMGMEKNISQPSLARTASKTLFVFSSSESVEELAVCCAAYFYVNKSQMPRIHARAIMLLEEDRLIKSSALNNWEMIQYAHGGNTTVEYHVHF</sequence>
<accession>A0A9P9HRC0</accession>
<dbReference type="RefSeq" id="XP_046053006.1">
    <property type="nucleotide sequence ID" value="XM_046192097.1"/>
</dbReference>
<feature type="region of interest" description="Disordered" evidence="1">
    <location>
        <begin position="1"/>
        <end position="20"/>
    </location>
</feature>
<dbReference type="Proteomes" id="UP000720189">
    <property type="component" value="Unassembled WGS sequence"/>
</dbReference>
<gene>
    <name evidence="2" type="ORF">BKA55DRAFT_560436</name>
</gene>
<dbReference type="GeneID" id="70222051"/>
<reference evidence="2" key="1">
    <citation type="journal article" date="2021" name="Nat. Commun.">
        <title>Genetic determinants of endophytism in the Arabidopsis root mycobiome.</title>
        <authorList>
            <person name="Mesny F."/>
            <person name="Miyauchi S."/>
            <person name="Thiergart T."/>
            <person name="Pickel B."/>
            <person name="Atanasova L."/>
            <person name="Karlsson M."/>
            <person name="Huettel B."/>
            <person name="Barry K.W."/>
            <person name="Haridas S."/>
            <person name="Chen C."/>
            <person name="Bauer D."/>
            <person name="Andreopoulos W."/>
            <person name="Pangilinan J."/>
            <person name="LaButti K."/>
            <person name="Riley R."/>
            <person name="Lipzen A."/>
            <person name="Clum A."/>
            <person name="Drula E."/>
            <person name="Henrissat B."/>
            <person name="Kohler A."/>
            <person name="Grigoriev I.V."/>
            <person name="Martin F.M."/>
            <person name="Hacquard S."/>
        </authorList>
    </citation>
    <scope>NUCLEOTIDE SEQUENCE</scope>
    <source>
        <strain evidence="2">MPI-CAGE-AT-0023</strain>
    </source>
</reference>
<keyword evidence="3" id="KW-1185">Reference proteome</keyword>
<organism evidence="2 3">
    <name type="scientific">Fusarium redolens</name>
    <dbReference type="NCBI Taxonomy" id="48865"/>
    <lineage>
        <taxon>Eukaryota</taxon>
        <taxon>Fungi</taxon>
        <taxon>Dikarya</taxon>
        <taxon>Ascomycota</taxon>
        <taxon>Pezizomycotina</taxon>
        <taxon>Sordariomycetes</taxon>
        <taxon>Hypocreomycetidae</taxon>
        <taxon>Hypocreales</taxon>
        <taxon>Nectriaceae</taxon>
        <taxon>Fusarium</taxon>
        <taxon>Fusarium redolens species complex</taxon>
    </lineage>
</organism>